<evidence type="ECO:0000313" key="5">
    <source>
        <dbReference type="EMBL" id="PNP47859.1"/>
    </source>
</evidence>
<accession>A0A2K0TQR3</accession>
<dbReference type="PROSITE" id="PS00061">
    <property type="entry name" value="ADH_SHORT"/>
    <property type="match status" value="1"/>
</dbReference>
<dbReference type="InterPro" id="IPR020904">
    <property type="entry name" value="Sc_DH/Rdtase_CS"/>
</dbReference>
<keyword evidence="2" id="KW-0521">NADP</keyword>
<proteinExistence type="inferred from homology"/>
<dbReference type="SUPFAM" id="SSF51735">
    <property type="entry name" value="NAD(P)-binding Rossmann-fold domains"/>
    <property type="match status" value="1"/>
</dbReference>
<keyword evidence="3" id="KW-0560">Oxidoreductase</keyword>
<dbReference type="PANTHER" id="PTHR43976">
    <property type="entry name" value="SHORT CHAIN DEHYDROGENASE"/>
    <property type="match status" value="1"/>
</dbReference>
<gene>
    <name evidence="5" type="ORF">TGAMA5MH_00911</name>
</gene>
<protein>
    <submittedName>
        <fullName evidence="5">Uncharacterized protein</fullName>
    </submittedName>
</protein>
<evidence type="ECO:0000256" key="1">
    <source>
        <dbReference type="ARBA" id="ARBA00006484"/>
    </source>
</evidence>
<dbReference type="PANTHER" id="PTHR43976:SF16">
    <property type="entry name" value="SHORT-CHAIN DEHYDROGENASE_REDUCTASE FAMILY PROTEIN"/>
    <property type="match status" value="1"/>
</dbReference>
<dbReference type="Pfam" id="PF00106">
    <property type="entry name" value="adh_short"/>
    <property type="match status" value="1"/>
</dbReference>
<comment type="caution">
    <text evidence="5">The sequence shown here is derived from an EMBL/GenBank/DDBJ whole genome shotgun (WGS) entry which is preliminary data.</text>
</comment>
<dbReference type="PRINTS" id="PR00081">
    <property type="entry name" value="GDHRDH"/>
</dbReference>
<dbReference type="CDD" id="cd05374">
    <property type="entry name" value="17beta-HSD-like_SDR_c"/>
    <property type="match status" value="1"/>
</dbReference>
<dbReference type="GO" id="GO:0016491">
    <property type="term" value="F:oxidoreductase activity"/>
    <property type="evidence" value="ECO:0007669"/>
    <property type="project" value="UniProtKB-KW"/>
</dbReference>
<comment type="similarity">
    <text evidence="1 4">Belongs to the short-chain dehydrogenases/reductases (SDR) family.</text>
</comment>
<organism evidence="5 6">
    <name type="scientific">Trichoderma gamsii</name>
    <dbReference type="NCBI Taxonomy" id="398673"/>
    <lineage>
        <taxon>Eukaryota</taxon>
        <taxon>Fungi</taxon>
        <taxon>Dikarya</taxon>
        <taxon>Ascomycota</taxon>
        <taxon>Pezizomycotina</taxon>
        <taxon>Sordariomycetes</taxon>
        <taxon>Hypocreomycetidae</taxon>
        <taxon>Hypocreales</taxon>
        <taxon>Hypocreaceae</taxon>
        <taxon>Trichoderma</taxon>
    </lineage>
</organism>
<dbReference type="InterPro" id="IPR036291">
    <property type="entry name" value="NAD(P)-bd_dom_sf"/>
</dbReference>
<sequence>MTVFLITGASSGLGRQLSLDALRQGHKVFGTTRSSEKARESSPEFEKLGGVWCELNVSSASCENVIRDIAEKENVDVLVNSAGYALLGPVEQISDIEAHAQMETNFHGTLRAIRGVLPTFRSRQSGIIVNITSGAGFIGLASRGLYAGSKFAVEGLSEALANEVAPFNIRIIIAEPGAFRTNFMDTLVFPGAGLGPYVGTPTAKMVEVTEDMKRRKYGDVAKAAEVLLSVILGTGLAASEDIKKCLRIPMGQDCWPLAKKEAESWLKELTTIETISMSIGKEV</sequence>
<dbReference type="EMBL" id="MTYH01000012">
    <property type="protein sequence ID" value="PNP47859.1"/>
    <property type="molecule type" value="Genomic_DNA"/>
</dbReference>
<evidence type="ECO:0000256" key="4">
    <source>
        <dbReference type="RuleBase" id="RU000363"/>
    </source>
</evidence>
<evidence type="ECO:0000256" key="3">
    <source>
        <dbReference type="ARBA" id="ARBA00023002"/>
    </source>
</evidence>
<evidence type="ECO:0000313" key="6">
    <source>
        <dbReference type="Proteomes" id="UP000236546"/>
    </source>
</evidence>
<dbReference type="InterPro" id="IPR051911">
    <property type="entry name" value="SDR_oxidoreductase"/>
</dbReference>
<dbReference type="Gene3D" id="3.40.50.720">
    <property type="entry name" value="NAD(P)-binding Rossmann-like Domain"/>
    <property type="match status" value="1"/>
</dbReference>
<name>A0A2K0TQR3_9HYPO</name>
<dbReference type="Proteomes" id="UP000236546">
    <property type="component" value="Unassembled WGS sequence"/>
</dbReference>
<dbReference type="AlphaFoldDB" id="A0A2K0TQR3"/>
<dbReference type="OrthoDB" id="1274115at2759"/>
<reference evidence="5 6" key="1">
    <citation type="submission" date="2017-02" db="EMBL/GenBank/DDBJ databases">
        <title>Genomes of Trichoderma spp. with biocontrol activity.</title>
        <authorList>
            <person name="Gardiner D."/>
            <person name="Kazan K."/>
            <person name="Vos C."/>
            <person name="Harvey P."/>
        </authorList>
    </citation>
    <scope>NUCLEOTIDE SEQUENCE [LARGE SCALE GENOMIC DNA]</scope>
    <source>
        <strain evidence="5 6">A5MH</strain>
    </source>
</reference>
<dbReference type="InterPro" id="IPR002347">
    <property type="entry name" value="SDR_fam"/>
</dbReference>
<dbReference type="PRINTS" id="PR00080">
    <property type="entry name" value="SDRFAMILY"/>
</dbReference>
<evidence type="ECO:0000256" key="2">
    <source>
        <dbReference type="ARBA" id="ARBA00022857"/>
    </source>
</evidence>